<dbReference type="PANTHER" id="PTHR47232:SF1">
    <property type="entry name" value="TRANSDUCIN FAMILY PROTEIN _ WD-40 REPEAT FAMILY PROTEIN"/>
    <property type="match status" value="1"/>
</dbReference>
<dbReference type="EMBL" id="DS022300">
    <property type="protein sequence ID" value="OAJ37231.1"/>
    <property type="molecule type" value="Genomic_DNA"/>
</dbReference>
<accession>A0A177WCY6</accession>
<dbReference type="InterPro" id="IPR036322">
    <property type="entry name" value="WD40_repeat_dom_sf"/>
</dbReference>
<sequence length="671" mass="75125">MAPEHHKRTRTDLIVDNAISGHQTLNSPYSDHLEASNLNGFSHPTQSQVSVKHLYSKSDDFSSDSEVDLSEKPIGELNALLKLESFRLSKFTKKIRQSTRTITKLSQAIERLSLEKQNTSSGVDSAYSQAIATIPTDKIVSTQSPHIRTSLTAALLPVTVSPLSAYIQSFDNTTSRLEKLSHVQHEALFQEIEEAESSTISSIRPMVESDVQDNCIAIIPQRSKSITSCTKSSEDRSTFRHNELFEQLQQSHASSSMDRDAKPDAIQEIQFPVNSKKQKASAELNTEWMIKRNSSAELMTEINSHSLGKFDRKPRTLLLPPENPETLSEIAVTSTLSGCIQWWNIKTRQNIYTIEGAIMRNGWAEDMCWISPNTLAVASSPQLSSSRANNRINHQIALVYNCRISKQSVHDSGSLDFKIQHLKEMPHDKSISTISPMSPIGNQTRWVSAGADKRIFLWSFENQFTGKERKYNNIIYRNLHNLHTSNILSVYPHPSQDVIYSGGLDHRLVGWSLGANCSTLCSNKQFSGIRDIIGIPGQPNMLLLGFMDYDSQIKVLDLRSMKFSLSLSSAMSSADSTSIQSTSMKTERQIQSKYAHASIHPNGYMVSLGQSANNGINIWDLRYSQVNSPTQTLRIHDNRVIVARFFEGFERSSLVSMSTDNTLSVSDYKLS</sequence>
<dbReference type="Proteomes" id="UP000077115">
    <property type="component" value="Unassembled WGS sequence"/>
</dbReference>
<dbReference type="InterPro" id="IPR001680">
    <property type="entry name" value="WD40_rpt"/>
</dbReference>
<name>A0A177WCY6_BATDL</name>
<evidence type="ECO:0000313" key="2">
    <source>
        <dbReference type="Proteomes" id="UP000077115"/>
    </source>
</evidence>
<proteinExistence type="predicted"/>
<protein>
    <submittedName>
        <fullName evidence="1">Uncharacterized protein</fullName>
    </submittedName>
</protein>
<dbReference type="Gene3D" id="2.130.10.10">
    <property type="entry name" value="YVTN repeat-like/Quinoprotein amine dehydrogenase"/>
    <property type="match status" value="2"/>
</dbReference>
<dbReference type="OrthoDB" id="1897642at2759"/>
<feature type="non-terminal residue" evidence="1">
    <location>
        <position position="1"/>
    </location>
</feature>
<dbReference type="InterPro" id="IPR015943">
    <property type="entry name" value="WD40/YVTN_repeat-like_dom_sf"/>
</dbReference>
<dbReference type="PANTHER" id="PTHR47232">
    <property type="entry name" value="TRANSDUCIN FAMILY PROTEIN / WD-40 REPEAT FAMILY PROTEIN"/>
    <property type="match status" value="1"/>
</dbReference>
<dbReference type="STRING" id="403673.A0A177WCY6"/>
<gene>
    <name evidence="1" type="ORF">BDEG_21278</name>
</gene>
<dbReference type="VEuPathDB" id="FungiDB:BDEG_21278"/>
<organism evidence="1 2">
    <name type="scientific">Batrachochytrium dendrobatidis (strain JEL423)</name>
    <dbReference type="NCBI Taxonomy" id="403673"/>
    <lineage>
        <taxon>Eukaryota</taxon>
        <taxon>Fungi</taxon>
        <taxon>Fungi incertae sedis</taxon>
        <taxon>Chytridiomycota</taxon>
        <taxon>Chytridiomycota incertae sedis</taxon>
        <taxon>Chytridiomycetes</taxon>
        <taxon>Rhizophydiales</taxon>
        <taxon>Rhizophydiales incertae sedis</taxon>
        <taxon>Batrachochytrium</taxon>
    </lineage>
</organism>
<dbReference type="AlphaFoldDB" id="A0A177WCY6"/>
<dbReference type="SUPFAM" id="SSF50978">
    <property type="entry name" value="WD40 repeat-like"/>
    <property type="match status" value="1"/>
</dbReference>
<reference evidence="1 2" key="2">
    <citation type="submission" date="2016-05" db="EMBL/GenBank/DDBJ databases">
        <title>Lineage-specific infection strategies underlie the spectrum of fungal disease in amphibians.</title>
        <authorList>
            <person name="Cuomo C.A."/>
            <person name="Farrer R.A."/>
            <person name="James T."/>
            <person name="Longcore J."/>
            <person name="Birren B."/>
        </authorList>
    </citation>
    <scope>NUCLEOTIDE SEQUENCE [LARGE SCALE GENOMIC DNA]</scope>
    <source>
        <strain evidence="1 2">JEL423</strain>
    </source>
</reference>
<dbReference type="SMART" id="SM00320">
    <property type="entry name" value="WD40"/>
    <property type="match status" value="4"/>
</dbReference>
<reference evidence="1 2" key="1">
    <citation type="submission" date="2006-10" db="EMBL/GenBank/DDBJ databases">
        <title>The Genome Sequence of Batrachochytrium dendrobatidis JEL423.</title>
        <authorList>
            <consortium name="The Broad Institute Genome Sequencing Platform"/>
            <person name="Birren B."/>
            <person name="Lander E."/>
            <person name="Galagan J."/>
            <person name="Cuomo C."/>
            <person name="Devon K."/>
            <person name="Jaffe D."/>
            <person name="Butler J."/>
            <person name="Alvarez P."/>
            <person name="Gnerre S."/>
            <person name="Grabherr M."/>
            <person name="Kleber M."/>
            <person name="Mauceli E."/>
            <person name="Brockman W."/>
            <person name="Young S."/>
            <person name="LaButti K."/>
            <person name="Sykes S."/>
            <person name="DeCaprio D."/>
            <person name="Crawford M."/>
            <person name="Koehrsen M."/>
            <person name="Engels R."/>
            <person name="Montgomery P."/>
            <person name="Pearson M."/>
            <person name="Howarth C."/>
            <person name="Larson L."/>
            <person name="White J."/>
            <person name="O'Leary S."/>
            <person name="Kodira C."/>
            <person name="Zeng Q."/>
            <person name="Yandava C."/>
            <person name="Alvarado L."/>
            <person name="Longcore J."/>
            <person name="James T."/>
        </authorList>
    </citation>
    <scope>NUCLEOTIDE SEQUENCE [LARGE SCALE GENOMIC DNA]</scope>
    <source>
        <strain evidence="1 2">JEL423</strain>
    </source>
</reference>
<evidence type="ECO:0000313" key="1">
    <source>
        <dbReference type="EMBL" id="OAJ37231.1"/>
    </source>
</evidence>
<dbReference type="eggNOG" id="ENOG502SC03">
    <property type="taxonomic scope" value="Eukaryota"/>
</dbReference>